<dbReference type="SUPFAM" id="SSF47384">
    <property type="entry name" value="Homodimeric domain of signal transducing histidine kinase"/>
    <property type="match status" value="1"/>
</dbReference>
<keyword evidence="6" id="KW-0808">Transferase</keyword>
<sequence>MRKFRLKLTALFMLLIAFSVLAAGLLIGSSYKKNHQDDLRDHMIRELQLLNAAAPWPIGAAEVHRSIYLQEQAKRFKEIAGMRVTYINLDGTVLGDSDHDPLEMDNHSDREEVKEALASGRGSSVRYSDTLEQNMMYVAIKVNQQEGGTAQGIIRLAMSLSDVERSLNNMWLALVFGLLLLFALAAAVSYRVAFSVTRPLERMTSAAKKMANMDYSIRVPEGGKDEVGELARTLNAMASSLQEQLDEIRLNGSRLQSVLDNMTSGVVMIAHDGRITLYNRQAEILLGSTVKERVGRSYKEFRQHYELTGLIREGLENREPHHAELTVYVPEERLLEVSLVPMQLNVEEEPGLLMVLQDVTAIRRLERMRSEFVANVSHELKTPVAAVKGFTETLLSGAMEDPETARSFLTIIHDESERLNRLIGDILELSKIESRRSPLQFSPIELPVFLARMTELMSSEAAKKGISLDLKAEEGLFLEADEDRLRQILMNLLQNGINYTPDGGKVKVRAELISAAGGETGEEPTEKVRITVSDTGIGIPKKDIPRIFERFYRVDKDRSRSSGGTGLGLSIVKHLTELHHGTIRVESTVGAGTRFILELPFLQP</sequence>
<dbReference type="CDD" id="cd00130">
    <property type="entry name" value="PAS"/>
    <property type="match status" value="1"/>
</dbReference>
<dbReference type="InterPro" id="IPR000014">
    <property type="entry name" value="PAS"/>
</dbReference>
<organism evidence="17 18">
    <name type="scientific">Cohnella kolymensis</name>
    <dbReference type="NCBI Taxonomy" id="1590652"/>
    <lineage>
        <taxon>Bacteria</taxon>
        <taxon>Bacillati</taxon>
        <taxon>Bacillota</taxon>
        <taxon>Bacilli</taxon>
        <taxon>Bacillales</taxon>
        <taxon>Paenibacillaceae</taxon>
        <taxon>Cohnella</taxon>
    </lineage>
</organism>
<evidence type="ECO:0000256" key="1">
    <source>
        <dbReference type="ARBA" id="ARBA00000085"/>
    </source>
</evidence>
<dbReference type="CDD" id="cd06225">
    <property type="entry name" value="HAMP"/>
    <property type="match status" value="1"/>
</dbReference>
<keyword evidence="18" id="KW-1185">Reference proteome</keyword>
<dbReference type="InterPro" id="IPR003594">
    <property type="entry name" value="HATPase_dom"/>
</dbReference>
<keyword evidence="9" id="KW-0067">ATP-binding</keyword>
<dbReference type="InterPro" id="IPR035965">
    <property type="entry name" value="PAS-like_dom_sf"/>
</dbReference>
<evidence type="ECO:0000256" key="13">
    <source>
        <dbReference type="SAM" id="SignalP"/>
    </source>
</evidence>
<dbReference type="InterPro" id="IPR003661">
    <property type="entry name" value="HisK_dim/P_dom"/>
</dbReference>
<dbReference type="PROSITE" id="PS50109">
    <property type="entry name" value="HIS_KIN"/>
    <property type="match status" value="1"/>
</dbReference>
<keyword evidence="12" id="KW-1133">Transmembrane helix</keyword>
<dbReference type="PROSITE" id="PS50885">
    <property type="entry name" value="HAMP"/>
    <property type="match status" value="1"/>
</dbReference>
<feature type="chain" id="PRO_5046735375" description="histidine kinase" evidence="13">
    <location>
        <begin position="23"/>
        <end position="604"/>
    </location>
</feature>
<evidence type="ECO:0000259" key="16">
    <source>
        <dbReference type="PROSITE" id="PS50885"/>
    </source>
</evidence>
<reference evidence="17 18" key="1">
    <citation type="submission" date="2014-12" db="EMBL/GenBank/DDBJ databases">
        <title>Draft genome sequence of Cohnella kolymensis strain B-2846.</title>
        <authorList>
            <person name="Karlyshev A.V."/>
            <person name="Kudryashova E.B."/>
        </authorList>
    </citation>
    <scope>NUCLEOTIDE SEQUENCE [LARGE SCALE GENOMIC DNA]</scope>
    <source>
        <strain evidence="17 18">VKM B-2846</strain>
    </source>
</reference>
<name>A0ABR5A3D9_9BACL</name>
<feature type="transmembrane region" description="Helical" evidence="12">
    <location>
        <begin position="170"/>
        <end position="193"/>
    </location>
</feature>
<protein>
    <recommendedName>
        <fullName evidence="3">histidine kinase</fullName>
        <ecNumber evidence="3">2.7.13.3</ecNumber>
    </recommendedName>
</protein>
<dbReference type="PANTHER" id="PTHR45453:SF1">
    <property type="entry name" value="PHOSPHATE REGULON SENSOR PROTEIN PHOR"/>
    <property type="match status" value="1"/>
</dbReference>
<gene>
    <name evidence="17" type="ORF">SD71_12915</name>
</gene>
<dbReference type="CDD" id="cd16922">
    <property type="entry name" value="HATPase_EvgS-ArcB-TorS-like"/>
    <property type="match status" value="1"/>
</dbReference>
<dbReference type="EC" id="2.7.13.3" evidence="3"/>
<comment type="subcellular location">
    <subcellularLocation>
        <location evidence="2">Cell membrane</location>
        <topology evidence="2">Multi-pass membrane protein</topology>
    </subcellularLocation>
</comment>
<evidence type="ECO:0000256" key="10">
    <source>
        <dbReference type="ARBA" id="ARBA00023012"/>
    </source>
</evidence>
<feature type="domain" description="PAS" evidence="15">
    <location>
        <begin position="251"/>
        <end position="297"/>
    </location>
</feature>
<evidence type="ECO:0000256" key="11">
    <source>
        <dbReference type="ARBA" id="ARBA00023136"/>
    </source>
</evidence>
<keyword evidence="5" id="KW-0597">Phosphoprotein</keyword>
<dbReference type="Gene3D" id="3.30.565.10">
    <property type="entry name" value="Histidine kinase-like ATPase, C-terminal domain"/>
    <property type="match status" value="1"/>
</dbReference>
<dbReference type="InterPro" id="IPR003660">
    <property type="entry name" value="HAMP_dom"/>
</dbReference>
<proteinExistence type="predicted"/>
<dbReference type="InterPro" id="IPR013767">
    <property type="entry name" value="PAS_fold"/>
</dbReference>
<evidence type="ECO:0000256" key="2">
    <source>
        <dbReference type="ARBA" id="ARBA00004651"/>
    </source>
</evidence>
<dbReference type="Pfam" id="PF00512">
    <property type="entry name" value="HisKA"/>
    <property type="match status" value="1"/>
</dbReference>
<keyword evidence="12" id="KW-0812">Transmembrane</keyword>
<dbReference type="NCBIfam" id="TIGR00229">
    <property type="entry name" value="sensory_box"/>
    <property type="match status" value="1"/>
</dbReference>
<dbReference type="Proteomes" id="UP000054526">
    <property type="component" value="Unassembled WGS sequence"/>
</dbReference>
<feature type="signal peptide" evidence="13">
    <location>
        <begin position="1"/>
        <end position="22"/>
    </location>
</feature>
<dbReference type="PANTHER" id="PTHR45453">
    <property type="entry name" value="PHOSPHATE REGULON SENSOR PROTEIN PHOR"/>
    <property type="match status" value="1"/>
</dbReference>
<comment type="caution">
    <text evidence="17">The sequence shown here is derived from an EMBL/GenBank/DDBJ whole genome shotgun (WGS) entry which is preliminary data.</text>
</comment>
<dbReference type="GO" id="GO:0016301">
    <property type="term" value="F:kinase activity"/>
    <property type="evidence" value="ECO:0007669"/>
    <property type="project" value="UniProtKB-KW"/>
</dbReference>
<dbReference type="SMART" id="SM00388">
    <property type="entry name" value="HisKA"/>
    <property type="match status" value="1"/>
</dbReference>
<dbReference type="RefSeq" id="WP_041063856.1">
    <property type="nucleotide sequence ID" value="NZ_JXAL01000020.1"/>
</dbReference>
<keyword evidence="4" id="KW-1003">Cell membrane</keyword>
<dbReference type="SUPFAM" id="SSF158472">
    <property type="entry name" value="HAMP domain-like"/>
    <property type="match status" value="1"/>
</dbReference>
<dbReference type="Gene3D" id="6.10.340.10">
    <property type="match status" value="1"/>
</dbReference>
<evidence type="ECO:0000313" key="18">
    <source>
        <dbReference type="Proteomes" id="UP000054526"/>
    </source>
</evidence>
<dbReference type="Pfam" id="PF02518">
    <property type="entry name" value="HATPase_c"/>
    <property type="match status" value="1"/>
</dbReference>
<evidence type="ECO:0000256" key="8">
    <source>
        <dbReference type="ARBA" id="ARBA00022777"/>
    </source>
</evidence>
<evidence type="ECO:0000259" key="14">
    <source>
        <dbReference type="PROSITE" id="PS50109"/>
    </source>
</evidence>
<evidence type="ECO:0000256" key="6">
    <source>
        <dbReference type="ARBA" id="ARBA00022679"/>
    </source>
</evidence>
<evidence type="ECO:0000256" key="9">
    <source>
        <dbReference type="ARBA" id="ARBA00022840"/>
    </source>
</evidence>
<dbReference type="InterPro" id="IPR050351">
    <property type="entry name" value="BphY/WalK/GraS-like"/>
</dbReference>
<evidence type="ECO:0000256" key="12">
    <source>
        <dbReference type="SAM" id="Phobius"/>
    </source>
</evidence>
<dbReference type="SMART" id="SM00091">
    <property type="entry name" value="PAS"/>
    <property type="match status" value="1"/>
</dbReference>
<keyword evidence="10" id="KW-0902">Two-component regulatory system</keyword>
<dbReference type="Gene3D" id="1.10.287.130">
    <property type="match status" value="1"/>
</dbReference>
<dbReference type="Pfam" id="PF00672">
    <property type="entry name" value="HAMP"/>
    <property type="match status" value="1"/>
</dbReference>
<feature type="domain" description="HAMP" evidence="16">
    <location>
        <begin position="194"/>
        <end position="246"/>
    </location>
</feature>
<dbReference type="CDD" id="cd00082">
    <property type="entry name" value="HisKA"/>
    <property type="match status" value="1"/>
</dbReference>
<feature type="domain" description="Histidine kinase" evidence="14">
    <location>
        <begin position="375"/>
        <end position="603"/>
    </location>
</feature>
<dbReference type="SMART" id="SM00304">
    <property type="entry name" value="HAMP"/>
    <property type="match status" value="1"/>
</dbReference>
<keyword evidence="11 12" id="KW-0472">Membrane</keyword>
<evidence type="ECO:0000313" key="17">
    <source>
        <dbReference type="EMBL" id="KIL35550.1"/>
    </source>
</evidence>
<dbReference type="Pfam" id="PF00989">
    <property type="entry name" value="PAS"/>
    <property type="match status" value="1"/>
</dbReference>
<evidence type="ECO:0000256" key="4">
    <source>
        <dbReference type="ARBA" id="ARBA00022475"/>
    </source>
</evidence>
<dbReference type="SMART" id="SM00387">
    <property type="entry name" value="HATPase_c"/>
    <property type="match status" value="1"/>
</dbReference>
<dbReference type="InterPro" id="IPR004358">
    <property type="entry name" value="Sig_transdc_His_kin-like_C"/>
</dbReference>
<dbReference type="EMBL" id="JXAL01000020">
    <property type="protein sequence ID" value="KIL35550.1"/>
    <property type="molecule type" value="Genomic_DNA"/>
</dbReference>
<dbReference type="SUPFAM" id="SSF55874">
    <property type="entry name" value="ATPase domain of HSP90 chaperone/DNA topoisomerase II/histidine kinase"/>
    <property type="match status" value="1"/>
</dbReference>
<evidence type="ECO:0000256" key="3">
    <source>
        <dbReference type="ARBA" id="ARBA00012438"/>
    </source>
</evidence>
<dbReference type="SUPFAM" id="SSF55785">
    <property type="entry name" value="PYP-like sensor domain (PAS domain)"/>
    <property type="match status" value="1"/>
</dbReference>
<dbReference type="Gene3D" id="3.30.450.20">
    <property type="entry name" value="PAS domain"/>
    <property type="match status" value="1"/>
</dbReference>
<dbReference type="InterPro" id="IPR036890">
    <property type="entry name" value="HATPase_C_sf"/>
</dbReference>
<evidence type="ECO:0000256" key="7">
    <source>
        <dbReference type="ARBA" id="ARBA00022741"/>
    </source>
</evidence>
<dbReference type="PRINTS" id="PR00344">
    <property type="entry name" value="BCTRLSENSOR"/>
</dbReference>
<keyword evidence="8 17" id="KW-0418">Kinase</keyword>
<keyword evidence="7" id="KW-0547">Nucleotide-binding</keyword>
<keyword evidence="13" id="KW-0732">Signal</keyword>
<dbReference type="PROSITE" id="PS50112">
    <property type="entry name" value="PAS"/>
    <property type="match status" value="1"/>
</dbReference>
<dbReference type="NCBIfam" id="NF046044">
    <property type="entry name" value="PnpS"/>
    <property type="match status" value="1"/>
</dbReference>
<dbReference type="InterPro" id="IPR005467">
    <property type="entry name" value="His_kinase_dom"/>
</dbReference>
<dbReference type="InterPro" id="IPR036097">
    <property type="entry name" value="HisK_dim/P_sf"/>
</dbReference>
<comment type="catalytic activity">
    <reaction evidence="1">
        <text>ATP + protein L-histidine = ADP + protein N-phospho-L-histidine.</text>
        <dbReference type="EC" id="2.7.13.3"/>
    </reaction>
</comment>
<accession>A0ABR5A3D9</accession>
<evidence type="ECO:0000259" key="15">
    <source>
        <dbReference type="PROSITE" id="PS50112"/>
    </source>
</evidence>
<evidence type="ECO:0000256" key="5">
    <source>
        <dbReference type="ARBA" id="ARBA00022553"/>
    </source>
</evidence>